<evidence type="ECO:0000256" key="3">
    <source>
        <dbReference type="ARBA" id="ARBA00023002"/>
    </source>
</evidence>
<name>A0AAD5SUU0_9FUNG</name>
<evidence type="ECO:0008006" key="7">
    <source>
        <dbReference type="Google" id="ProtNLM"/>
    </source>
</evidence>
<dbReference type="Proteomes" id="UP001211907">
    <property type="component" value="Unassembled WGS sequence"/>
</dbReference>
<dbReference type="PANTHER" id="PTHR43490:SF99">
    <property type="entry name" value="SHORT-CHAIN DEHYDROGENASE_REDUCTASE"/>
    <property type="match status" value="1"/>
</dbReference>
<sequence length="271" mass="29390">MVQSILVTGANKGLGFESVKQLSKAFPNATIFLGARSVSRGQEAVNKLHAENLGQHVQVLELDVSNPESIARAFENVRSIINTLDVLVNNAGITENESTSAGVFAVNLFGVKQMVDTFTPILASNGLIINVSSEVGTWSQHNMSPELQSTLSDIDNLSWNKLVEFAQDYQQPTKKYGWPSPEKTFGTYGISKTLLTAYTRLLAAEKRDLHVVAVCPGYCATDLNQNSGFRSVVVGGSSIIWPILNPGFTEGLLYQDGEAMPFSGPMPAHFH</sequence>
<reference evidence="5" key="1">
    <citation type="submission" date="2020-05" db="EMBL/GenBank/DDBJ databases">
        <title>Phylogenomic resolution of chytrid fungi.</title>
        <authorList>
            <person name="Stajich J.E."/>
            <person name="Amses K."/>
            <person name="Simmons R."/>
            <person name="Seto K."/>
            <person name="Myers J."/>
            <person name="Bonds A."/>
            <person name="Quandt C.A."/>
            <person name="Barry K."/>
            <person name="Liu P."/>
            <person name="Grigoriev I."/>
            <person name="Longcore J.E."/>
            <person name="James T.Y."/>
        </authorList>
    </citation>
    <scope>NUCLEOTIDE SEQUENCE</scope>
    <source>
        <strain evidence="5">JEL0513</strain>
    </source>
</reference>
<keyword evidence="6" id="KW-1185">Reference proteome</keyword>
<keyword evidence="2" id="KW-0521">NADP</keyword>
<accession>A0AAD5SUU0</accession>
<comment type="similarity">
    <text evidence="1 4">Belongs to the short-chain dehydrogenases/reductases (SDR) family.</text>
</comment>
<dbReference type="SUPFAM" id="SSF51735">
    <property type="entry name" value="NAD(P)-binding Rossmann-fold domains"/>
    <property type="match status" value="1"/>
</dbReference>
<dbReference type="GO" id="GO:0016491">
    <property type="term" value="F:oxidoreductase activity"/>
    <property type="evidence" value="ECO:0007669"/>
    <property type="project" value="UniProtKB-KW"/>
</dbReference>
<protein>
    <recommendedName>
        <fullName evidence="7">NAD(P)-binding protein</fullName>
    </recommendedName>
</protein>
<dbReference type="PRINTS" id="PR00080">
    <property type="entry name" value="SDRFAMILY"/>
</dbReference>
<comment type="caution">
    <text evidence="5">The sequence shown here is derived from an EMBL/GenBank/DDBJ whole genome shotgun (WGS) entry which is preliminary data.</text>
</comment>
<dbReference type="AlphaFoldDB" id="A0AAD5SUU0"/>
<keyword evidence="3" id="KW-0560">Oxidoreductase</keyword>
<evidence type="ECO:0000256" key="1">
    <source>
        <dbReference type="ARBA" id="ARBA00006484"/>
    </source>
</evidence>
<dbReference type="PRINTS" id="PR00081">
    <property type="entry name" value="GDHRDH"/>
</dbReference>
<evidence type="ECO:0000313" key="6">
    <source>
        <dbReference type="Proteomes" id="UP001211907"/>
    </source>
</evidence>
<proteinExistence type="inferred from homology"/>
<gene>
    <name evidence="5" type="ORF">HK100_002876</name>
</gene>
<organism evidence="5 6">
    <name type="scientific">Physocladia obscura</name>
    <dbReference type="NCBI Taxonomy" id="109957"/>
    <lineage>
        <taxon>Eukaryota</taxon>
        <taxon>Fungi</taxon>
        <taxon>Fungi incertae sedis</taxon>
        <taxon>Chytridiomycota</taxon>
        <taxon>Chytridiomycota incertae sedis</taxon>
        <taxon>Chytridiomycetes</taxon>
        <taxon>Chytridiales</taxon>
        <taxon>Chytriomycetaceae</taxon>
        <taxon>Physocladia</taxon>
    </lineage>
</organism>
<evidence type="ECO:0000256" key="2">
    <source>
        <dbReference type="ARBA" id="ARBA00022857"/>
    </source>
</evidence>
<dbReference type="Pfam" id="PF00106">
    <property type="entry name" value="adh_short"/>
    <property type="match status" value="1"/>
</dbReference>
<dbReference type="InterPro" id="IPR002347">
    <property type="entry name" value="SDR_fam"/>
</dbReference>
<dbReference type="GO" id="GO:0016020">
    <property type="term" value="C:membrane"/>
    <property type="evidence" value="ECO:0007669"/>
    <property type="project" value="TreeGrafter"/>
</dbReference>
<dbReference type="Gene3D" id="3.40.50.720">
    <property type="entry name" value="NAD(P)-binding Rossmann-like Domain"/>
    <property type="match status" value="1"/>
</dbReference>
<evidence type="ECO:0000256" key="4">
    <source>
        <dbReference type="RuleBase" id="RU000363"/>
    </source>
</evidence>
<evidence type="ECO:0000313" key="5">
    <source>
        <dbReference type="EMBL" id="KAJ3110899.1"/>
    </source>
</evidence>
<dbReference type="InterPro" id="IPR036291">
    <property type="entry name" value="NAD(P)-bd_dom_sf"/>
</dbReference>
<dbReference type="PANTHER" id="PTHR43490">
    <property type="entry name" value="(+)-NEOMENTHOL DEHYDROGENASE"/>
    <property type="match status" value="1"/>
</dbReference>
<dbReference type="EMBL" id="JADGJH010001685">
    <property type="protein sequence ID" value="KAJ3110899.1"/>
    <property type="molecule type" value="Genomic_DNA"/>
</dbReference>